<organism evidence="3 4">
    <name type="scientific">Mytilus coruscus</name>
    <name type="common">Sea mussel</name>
    <dbReference type="NCBI Taxonomy" id="42192"/>
    <lineage>
        <taxon>Eukaryota</taxon>
        <taxon>Metazoa</taxon>
        <taxon>Spiralia</taxon>
        <taxon>Lophotrochozoa</taxon>
        <taxon>Mollusca</taxon>
        <taxon>Bivalvia</taxon>
        <taxon>Autobranchia</taxon>
        <taxon>Pteriomorphia</taxon>
        <taxon>Mytilida</taxon>
        <taxon>Mytiloidea</taxon>
        <taxon>Mytilidae</taxon>
        <taxon>Mytilinae</taxon>
        <taxon>Mytilus</taxon>
    </lineage>
</organism>
<gene>
    <name evidence="3" type="ORF">MCOR_28700</name>
</gene>
<reference evidence="3 4" key="1">
    <citation type="submission" date="2020-06" db="EMBL/GenBank/DDBJ databases">
        <authorList>
            <person name="Li R."/>
            <person name="Bekaert M."/>
        </authorList>
    </citation>
    <scope>NUCLEOTIDE SEQUENCE [LARGE SCALE GENOMIC DNA]</scope>
    <source>
        <strain evidence="4">wild</strain>
    </source>
</reference>
<evidence type="ECO:0000313" key="4">
    <source>
        <dbReference type="Proteomes" id="UP000507470"/>
    </source>
</evidence>
<keyword evidence="2" id="KW-0472">Membrane</keyword>
<protein>
    <submittedName>
        <fullName evidence="3">Uncharacterized protein</fullName>
    </submittedName>
</protein>
<evidence type="ECO:0000256" key="1">
    <source>
        <dbReference type="SAM" id="MobiDB-lite"/>
    </source>
</evidence>
<feature type="transmembrane region" description="Helical" evidence="2">
    <location>
        <begin position="81"/>
        <end position="102"/>
    </location>
</feature>
<dbReference type="OrthoDB" id="6159517at2759"/>
<name>A0A6J8CFV0_MYTCO</name>
<dbReference type="Proteomes" id="UP000507470">
    <property type="component" value="Unassembled WGS sequence"/>
</dbReference>
<keyword evidence="2" id="KW-0812">Transmembrane</keyword>
<feature type="region of interest" description="Disordered" evidence="1">
    <location>
        <begin position="1"/>
        <end position="72"/>
    </location>
</feature>
<keyword evidence="2" id="KW-1133">Transmembrane helix</keyword>
<dbReference type="EMBL" id="CACVKT020005229">
    <property type="protein sequence ID" value="CAC5393887.1"/>
    <property type="molecule type" value="Genomic_DNA"/>
</dbReference>
<keyword evidence="4" id="KW-1185">Reference proteome</keyword>
<sequence>MTTPVNQQPRGMKQYPLNRRNHHFDPASVSTIELPEDENADNGRRKRKKRPSSSPPNQTMSRGEHDENPKLTKKRESKRVILTRIVSALFIVMDCVSDWMQWFDMKDLPLNVNVTSKLDNSGKKCTDMEDITHYYMYFTIAGTAIALIQISNIIYQIRGEIVYKEKQARQAKDLQHLETEKRILRYECSQPCCLWGNKLVIDECKPSCKPWSCECQMCCIGKLFCWALNDPNDENSGQKCCGFKRTCCVKSEDKNEAFCLHRYLGALVNSVYPLLYFINVCSAFCVLPDISFDIISLILEALSGGFGI</sequence>
<evidence type="ECO:0000313" key="3">
    <source>
        <dbReference type="EMBL" id="CAC5393887.1"/>
    </source>
</evidence>
<evidence type="ECO:0000256" key="2">
    <source>
        <dbReference type="SAM" id="Phobius"/>
    </source>
</evidence>
<proteinExistence type="predicted"/>
<dbReference type="AlphaFoldDB" id="A0A6J8CFV0"/>
<feature type="transmembrane region" description="Helical" evidence="2">
    <location>
        <begin position="134"/>
        <end position="155"/>
    </location>
</feature>
<accession>A0A6J8CFV0</accession>